<name>A0ABP9AJ45_9GAMM</name>
<comment type="caution">
    <text evidence="1">The sequence shown here is derived from an EMBL/GenBank/DDBJ whole genome shotgun (WGS) entry which is preliminary data.</text>
</comment>
<reference evidence="2" key="1">
    <citation type="journal article" date="2019" name="Int. J. Syst. Evol. Microbiol.">
        <title>The Global Catalogue of Microorganisms (GCM) 10K type strain sequencing project: providing services to taxonomists for standard genome sequencing and annotation.</title>
        <authorList>
            <consortium name="The Broad Institute Genomics Platform"/>
            <consortium name="The Broad Institute Genome Sequencing Center for Infectious Disease"/>
            <person name="Wu L."/>
            <person name="Ma J."/>
        </authorList>
    </citation>
    <scope>NUCLEOTIDE SEQUENCE [LARGE SCALE GENOMIC DNA]</scope>
    <source>
        <strain evidence="2">JCM 18204</strain>
    </source>
</reference>
<evidence type="ECO:0000313" key="2">
    <source>
        <dbReference type="Proteomes" id="UP001499959"/>
    </source>
</evidence>
<dbReference type="InterPro" id="IPR007410">
    <property type="entry name" value="LpqE-like"/>
</dbReference>
<organism evidence="1 2">
    <name type="scientific">Lysobacter hankyongensis</name>
    <dbReference type="NCBI Taxonomy" id="1176535"/>
    <lineage>
        <taxon>Bacteria</taxon>
        <taxon>Pseudomonadati</taxon>
        <taxon>Pseudomonadota</taxon>
        <taxon>Gammaproteobacteria</taxon>
        <taxon>Lysobacterales</taxon>
        <taxon>Lysobacteraceae</taxon>
        <taxon>Lysobacter</taxon>
    </lineage>
</organism>
<dbReference type="Gene3D" id="2.60.40.1890">
    <property type="entry name" value="PCu(A)C copper chaperone"/>
    <property type="match status" value="1"/>
</dbReference>
<sequence>MPWSRAIPPGAPVAAGFLTIRNTGDADDRLVAIRSDAADRVEIHEVRHENGMARMRPLKDGLPLPAGETVVLKPGDYHLMFITPRDGFVARGTVDATLVFETAGSLDVAFDARPLDASGTVADGGHAHH</sequence>
<keyword evidence="2" id="KW-1185">Reference proteome</keyword>
<dbReference type="SUPFAM" id="SSF110087">
    <property type="entry name" value="DR1885-like metal-binding protein"/>
    <property type="match status" value="1"/>
</dbReference>
<accession>A0ABP9AJ45</accession>
<proteinExistence type="predicted"/>
<dbReference type="Pfam" id="PF04314">
    <property type="entry name" value="PCuAC"/>
    <property type="match status" value="1"/>
</dbReference>
<evidence type="ECO:0000313" key="1">
    <source>
        <dbReference type="EMBL" id="GAA4782136.1"/>
    </source>
</evidence>
<dbReference type="PANTHER" id="PTHR36302:SF1">
    <property type="entry name" value="COPPER CHAPERONE PCU(A)C"/>
    <property type="match status" value="1"/>
</dbReference>
<dbReference type="InterPro" id="IPR036182">
    <property type="entry name" value="PCuAC_sf"/>
</dbReference>
<dbReference type="InterPro" id="IPR058248">
    <property type="entry name" value="Lxx211020-like"/>
</dbReference>
<dbReference type="PANTHER" id="PTHR36302">
    <property type="entry name" value="BLR7088 PROTEIN"/>
    <property type="match status" value="1"/>
</dbReference>
<dbReference type="EMBL" id="BAABJE010000001">
    <property type="protein sequence ID" value="GAA4782136.1"/>
    <property type="molecule type" value="Genomic_DNA"/>
</dbReference>
<evidence type="ECO:0008006" key="3">
    <source>
        <dbReference type="Google" id="ProtNLM"/>
    </source>
</evidence>
<dbReference type="Proteomes" id="UP001499959">
    <property type="component" value="Unassembled WGS sequence"/>
</dbReference>
<protein>
    <recommendedName>
        <fullName evidence="3">Copper chaperone PCu(A)C</fullName>
    </recommendedName>
</protein>
<gene>
    <name evidence="1" type="ORF">GCM10023307_03300</name>
</gene>